<organism evidence="1 3">
    <name type="scientific">Dichomitus squalens (strain LYAD-421)</name>
    <name type="common">Western red white-rot fungus</name>
    <dbReference type="NCBI Taxonomy" id="732165"/>
    <lineage>
        <taxon>Eukaryota</taxon>
        <taxon>Fungi</taxon>
        <taxon>Dikarya</taxon>
        <taxon>Basidiomycota</taxon>
        <taxon>Agaricomycotina</taxon>
        <taxon>Agaricomycetes</taxon>
        <taxon>Polyporales</taxon>
        <taxon>Polyporaceae</taxon>
        <taxon>Dichomitus</taxon>
    </lineage>
</organism>
<dbReference type="EMBL" id="JH719415">
    <property type="protein sequence ID" value="EJF60504.1"/>
    <property type="molecule type" value="Genomic_DNA"/>
</dbReference>
<evidence type="ECO:0000313" key="1">
    <source>
        <dbReference type="EMBL" id="EJF55385.1"/>
    </source>
</evidence>
<dbReference type="KEGG" id="dsq:DICSQDRAFT_62630"/>
<dbReference type="PANTHER" id="PTHR10622:SF10">
    <property type="entry name" value="HET DOMAIN-CONTAINING PROTEIN"/>
    <property type="match status" value="1"/>
</dbReference>
<evidence type="ECO:0000313" key="3">
    <source>
        <dbReference type="Proteomes" id="UP000053319"/>
    </source>
</evidence>
<dbReference type="GeneID" id="18844008"/>
<dbReference type="RefSeq" id="XP_007371876.1">
    <property type="nucleotide sequence ID" value="XM_007371814.1"/>
</dbReference>
<proteinExistence type="predicted"/>
<dbReference type="HOGENOM" id="CLU_000288_138_0_1"/>
<dbReference type="RefSeq" id="XP_007366643.1">
    <property type="nucleotide sequence ID" value="XM_007366581.1"/>
</dbReference>
<dbReference type="PANTHER" id="PTHR10622">
    <property type="entry name" value="HET DOMAIN-CONTAINING PROTEIN"/>
    <property type="match status" value="1"/>
</dbReference>
<feature type="non-terminal residue" evidence="1">
    <location>
        <position position="1"/>
    </location>
</feature>
<dbReference type="EMBL" id="JH719714">
    <property type="protein sequence ID" value="EJF55385.1"/>
    <property type="molecule type" value="Genomic_DNA"/>
</dbReference>
<dbReference type="Proteomes" id="UP000053319">
    <property type="component" value="Unassembled WGS sequence"/>
</dbReference>
<evidence type="ECO:0000313" key="2">
    <source>
        <dbReference type="EMBL" id="EJF60504.1"/>
    </source>
</evidence>
<reference evidence="1 3" key="1">
    <citation type="journal article" date="2012" name="Science">
        <title>The Paleozoic origin of enzymatic lignin decomposition reconstructed from 31 fungal genomes.</title>
        <authorList>
            <person name="Floudas D."/>
            <person name="Binder M."/>
            <person name="Riley R."/>
            <person name="Barry K."/>
            <person name="Blanchette R.A."/>
            <person name="Henrissat B."/>
            <person name="Martinez A.T."/>
            <person name="Otillar R."/>
            <person name="Spatafora J.W."/>
            <person name="Yadav J.S."/>
            <person name="Aerts A."/>
            <person name="Benoit I."/>
            <person name="Boyd A."/>
            <person name="Carlson A."/>
            <person name="Copeland A."/>
            <person name="Coutinho P.M."/>
            <person name="de Vries R.P."/>
            <person name="Ferreira P."/>
            <person name="Findley K."/>
            <person name="Foster B."/>
            <person name="Gaskell J."/>
            <person name="Glotzer D."/>
            <person name="Gorecki P."/>
            <person name="Heitman J."/>
            <person name="Hesse C."/>
            <person name="Hori C."/>
            <person name="Igarashi K."/>
            <person name="Jurgens J.A."/>
            <person name="Kallen N."/>
            <person name="Kersten P."/>
            <person name="Kohler A."/>
            <person name="Kuees U."/>
            <person name="Kumar T.K.A."/>
            <person name="Kuo A."/>
            <person name="LaButti K."/>
            <person name="Larrondo L.F."/>
            <person name="Lindquist E."/>
            <person name="Ling A."/>
            <person name="Lombard V."/>
            <person name="Lucas S."/>
            <person name="Lundell T."/>
            <person name="Martin R."/>
            <person name="McLaughlin D.J."/>
            <person name="Morgenstern I."/>
            <person name="Morin E."/>
            <person name="Murat C."/>
            <person name="Nagy L.G."/>
            <person name="Nolan M."/>
            <person name="Ohm R.A."/>
            <person name="Patyshakuliyeva A."/>
            <person name="Rokas A."/>
            <person name="Ruiz-Duenas F.J."/>
            <person name="Sabat G."/>
            <person name="Salamov A."/>
            <person name="Samejima M."/>
            <person name="Schmutz J."/>
            <person name="Slot J.C."/>
            <person name="St John F."/>
            <person name="Stenlid J."/>
            <person name="Sun H."/>
            <person name="Sun S."/>
            <person name="Syed K."/>
            <person name="Tsang A."/>
            <person name="Wiebenga A."/>
            <person name="Young D."/>
            <person name="Pisabarro A."/>
            <person name="Eastwood D.C."/>
            <person name="Martin F."/>
            <person name="Cullen D."/>
            <person name="Grigoriev I.V."/>
            <person name="Hibbett D.S."/>
        </authorList>
    </citation>
    <scope>NUCLEOTIDE SEQUENCE [LARGE SCALE GENOMIC DNA]</scope>
    <source>
        <strain evidence="1 3">LYAD-421 SS1</strain>
    </source>
</reference>
<dbReference type="GeneID" id="18843134"/>
<evidence type="ECO:0008006" key="4">
    <source>
        <dbReference type="Google" id="ProtNLM"/>
    </source>
</evidence>
<dbReference type="AlphaFoldDB" id="R7SI24"/>
<accession>R7SI24</accession>
<gene>
    <name evidence="2" type="ORF">DICSQDRAFT_62630</name>
    <name evidence="1" type="ORF">DICSQDRAFT_74223</name>
</gene>
<sequence length="187" mass="20957">QKIRDACAIAGSHGYDYIWINTCRIDKTSSAELSQAITSMFDWYRLADVFYAFLHVVHDTSDSAGPGLSPQNFFESSWFDRGWTLQELIAPDNVVLLSNTWGVIGTKFQFAKTLEEKLKLDAGVLMGTKPLFSVSVAERMFWASARETTVVEYKAYCLLGIFGVSLTPRYGELRPCTERLADSIPCS</sequence>
<protein>
    <recommendedName>
        <fullName evidence="4">Heterokaryon incompatibility domain-containing protein</fullName>
    </recommendedName>
</protein>
<dbReference type="KEGG" id="dsq:DICSQDRAFT_74223"/>
<name>R7SI24_DICSQ</name>